<feature type="binding site" evidence="5 7">
    <location>
        <position position="327"/>
    </location>
    <ligand>
        <name>substrate</name>
    </ligand>
</feature>
<gene>
    <name evidence="9" type="primary">alr</name>
    <name evidence="9" type="ordered locus">HRM2_04830</name>
</gene>
<dbReference type="InterPro" id="IPR001608">
    <property type="entry name" value="Ala_racemase_N"/>
</dbReference>
<comment type="function">
    <text evidence="5">Catalyzes the interconversion of L-alanine and D-alanine. May also act on other amino acids.</text>
</comment>
<dbReference type="SUPFAM" id="SSF50621">
    <property type="entry name" value="Alanine racemase C-terminal domain-like"/>
    <property type="match status" value="1"/>
</dbReference>
<dbReference type="OrthoDB" id="9813814at2"/>
<dbReference type="InterPro" id="IPR011079">
    <property type="entry name" value="Ala_racemase_C"/>
</dbReference>
<dbReference type="PROSITE" id="PS00395">
    <property type="entry name" value="ALANINE_RACEMASE"/>
    <property type="match status" value="1"/>
</dbReference>
<feature type="binding site" evidence="5 7">
    <location>
        <position position="140"/>
    </location>
    <ligand>
        <name>substrate</name>
    </ligand>
</feature>
<sequence length="387" mass="41769">MKTENPPASLVWRQIDLDAIAHNLKTLRALTKAHTAVMAVVKADAYGHGAVRVAKKALESGVTHLGVARLHEALELRNAGINAPILVFGYIPESDVDTLIALEVSPTVFDLETACMLSERAVAKGTHIKIHLKVDTGMGRLGILPDSRRPSSEKKGALAEVLTISALPGLKIEGIYTHFAAADTLDKGYAEYQHQTFMAFIEGLKHLGIEIPLVHSANSAALIDLPEAHFNMVRAGIAMYGLAPSGEVDIRSLDLRPAMEIHSIITSVKKVPKSFKVSYGMTYETEKETVIAAVPIGYADGFSRLFSSRGEMIVRGRKAPIAGRVCMDQTLIDVGEIPGVKPGDEVVILGTQANQRITADEMAETIGTINYEVISSLTARVPKIYSE</sequence>
<dbReference type="Gene3D" id="2.40.37.10">
    <property type="entry name" value="Lyase, Ornithine Decarboxylase, Chain A, domain 1"/>
    <property type="match status" value="1"/>
</dbReference>
<dbReference type="NCBIfam" id="TIGR00492">
    <property type="entry name" value="alr"/>
    <property type="match status" value="1"/>
</dbReference>
<dbReference type="eggNOG" id="COG0787">
    <property type="taxonomic scope" value="Bacteria"/>
</dbReference>
<comment type="cofactor">
    <cofactor evidence="2 5 6">
        <name>pyridoxal 5'-phosphate</name>
        <dbReference type="ChEBI" id="CHEBI:597326"/>
    </cofactor>
</comment>
<dbReference type="Gene3D" id="3.20.20.10">
    <property type="entry name" value="Alanine racemase"/>
    <property type="match status" value="1"/>
</dbReference>
<dbReference type="FunFam" id="3.20.20.10:FF:000002">
    <property type="entry name" value="Alanine racemase"/>
    <property type="match status" value="1"/>
</dbReference>
<dbReference type="KEGG" id="dat:HRM2_04830"/>
<evidence type="ECO:0000256" key="3">
    <source>
        <dbReference type="ARBA" id="ARBA00022898"/>
    </source>
</evidence>
<dbReference type="CDD" id="cd00430">
    <property type="entry name" value="PLPDE_III_AR"/>
    <property type="match status" value="1"/>
</dbReference>
<keyword evidence="3 5" id="KW-0663">Pyridoxal phosphate</keyword>
<organism evidence="9 10">
    <name type="scientific">Desulforapulum autotrophicum (strain ATCC 43914 / DSM 3382 / VKM B-1955 / HRM2)</name>
    <name type="common">Desulfobacterium autotrophicum</name>
    <dbReference type="NCBI Taxonomy" id="177437"/>
    <lineage>
        <taxon>Bacteria</taxon>
        <taxon>Pseudomonadati</taxon>
        <taxon>Thermodesulfobacteriota</taxon>
        <taxon>Desulfobacteria</taxon>
        <taxon>Desulfobacterales</taxon>
        <taxon>Desulfobacteraceae</taxon>
        <taxon>Desulforapulum</taxon>
    </lineage>
</organism>
<comment type="similarity">
    <text evidence="5">Belongs to the alanine racemase family.</text>
</comment>
<dbReference type="RefSeq" id="WP_012662846.1">
    <property type="nucleotide sequence ID" value="NC_012108.1"/>
</dbReference>
<dbReference type="GO" id="GO:0005829">
    <property type="term" value="C:cytosol"/>
    <property type="evidence" value="ECO:0007669"/>
    <property type="project" value="TreeGrafter"/>
</dbReference>
<dbReference type="EMBL" id="CP001087">
    <property type="protein sequence ID" value="ACN13597.1"/>
    <property type="molecule type" value="Genomic_DNA"/>
</dbReference>
<dbReference type="InterPro" id="IPR029066">
    <property type="entry name" value="PLP-binding_barrel"/>
</dbReference>
<dbReference type="SMART" id="SM01005">
    <property type="entry name" value="Ala_racemase_C"/>
    <property type="match status" value="1"/>
</dbReference>
<dbReference type="PANTHER" id="PTHR30511:SF0">
    <property type="entry name" value="ALANINE RACEMASE, CATABOLIC-RELATED"/>
    <property type="match status" value="1"/>
</dbReference>
<dbReference type="Proteomes" id="UP000000442">
    <property type="component" value="Chromosome"/>
</dbReference>
<dbReference type="AlphaFoldDB" id="C0QHN9"/>
<evidence type="ECO:0000313" key="9">
    <source>
        <dbReference type="EMBL" id="ACN13597.1"/>
    </source>
</evidence>
<name>C0QHN9_DESAH</name>
<evidence type="ECO:0000256" key="6">
    <source>
        <dbReference type="PIRSR" id="PIRSR600821-50"/>
    </source>
</evidence>
<dbReference type="HAMAP" id="MF_01201">
    <property type="entry name" value="Ala_racemase"/>
    <property type="match status" value="1"/>
</dbReference>
<dbReference type="InterPro" id="IPR020622">
    <property type="entry name" value="Ala_racemase_pyridoxalP-BS"/>
</dbReference>
<dbReference type="GO" id="GO:0009252">
    <property type="term" value="P:peptidoglycan biosynthetic process"/>
    <property type="evidence" value="ECO:0007669"/>
    <property type="project" value="TreeGrafter"/>
</dbReference>
<keyword evidence="4 5" id="KW-0413">Isomerase</keyword>
<evidence type="ECO:0000256" key="1">
    <source>
        <dbReference type="ARBA" id="ARBA00000316"/>
    </source>
</evidence>
<dbReference type="Pfam" id="PF01168">
    <property type="entry name" value="Ala_racemase_N"/>
    <property type="match status" value="1"/>
</dbReference>
<feature type="modified residue" description="N6-(pyridoxal phosphate)lysine" evidence="5 6">
    <location>
        <position position="42"/>
    </location>
</feature>
<proteinExistence type="inferred from homology"/>
<protein>
    <recommendedName>
        <fullName evidence="5">Alanine racemase</fullName>
        <ecNumber evidence="5">5.1.1.1</ecNumber>
    </recommendedName>
</protein>
<evidence type="ECO:0000256" key="5">
    <source>
        <dbReference type="HAMAP-Rule" id="MF_01201"/>
    </source>
</evidence>
<accession>C0QHN9</accession>
<dbReference type="UniPathway" id="UPA00042">
    <property type="reaction ID" value="UER00497"/>
</dbReference>
<evidence type="ECO:0000256" key="7">
    <source>
        <dbReference type="PIRSR" id="PIRSR600821-52"/>
    </source>
</evidence>
<comment type="pathway">
    <text evidence="5">Amino-acid biosynthesis; D-alanine biosynthesis; D-alanine from L-alanine: step 1/1.</text>
</comment>
<dbReference type="PANTHER" id="PTHR30511">
    <property type="entry name" value="ALANINE RACEMASE"/>
    <property type="match status" value="1"/>
</dbReference>
<keyword evidence="10" id="KW-1185">Reference proteome</keyword>
<dbReference type="InterPro" id="IPR000821">
    <property type="entry name" value="Ala_racemase"/>
</dbReference>
<dbReference type="STRING" id="177437.HRM2_04830"/>
<dbReference type="GO" id="GO:0008784">
    <property type="term" value="F:alanine racemase activity"/>
    <property type="evidence" value="ECO:0007669"/>
    <property type="project" value="UniProtKB-UniRule"/>
</dbReference>
<comment type="catalytic activity">
    <reaction evidence="1 5">
        <text>L-alanine = D-alanine</text>
        <dbReference type="Rhea" id="RHEA:20249"/>
        <dbReference type="ChEBI" id="CHEBI:57416"/>
        <dbReference type="ChEBI" id="CHEBI:57972"/>
        <dbReference type="EC" id="5.1.1.1"/>
    </reaction>
</comment>
<dbReference type="SUPFAM" id="SSF51419">
    <property type="entry name" value="PLP-binding barrel"/>
    <property type="match status" value="1"/>
</dbReference>
<feature type="active site" description="Proton acceptor; specific for D-alanine" evidence="5">
    <location>
        <position position="42"/>
    </location>
</feature>
<dbReference type="EC" id="5.1.1.1" evidence="5"/>
<dbReference type="Pfam" id="PF00842">
    <property type="entry name" value="Ala_racemase_C"/>
    <property type="match status" value="1"/>
</dbReference>
<evidence type="ECO:0000256" key="2">
    <source>
        <dbReference type="ARBA" id="ARBA00001933"/>
    </source>
</evidence>
<reference evidence="9 10" key="1">
    <citation type="journal article" date="2009" name="Environ. Microbiol.">
        <title>Genome sequence of Desulfobacterium autotrophicum HRM2, a marine sulfate reducer oxidizing organic carbon completely to carbon dioxide.</title>
        <authorList>
            <person name="Strittmatter A.W."/>
            <person name="Liesegang H."/>
            <person name="Rabus R."/>
            <person name="Decker I."/>
            <person name="Amann J."/>
            <person name="Andres S."/>
            <person name="Henne A."/>
            <person name="Fricke W.F."/>
            <person name="Martinez-Arias R."/>
            <person name="Bartels D."/>
            <person name="Goesmann A."/>
            <person name="Krause L."/>
            <person name="Puehler A."/>
            <person name="Klenk H.P."/>
            <person name="Richter M."/>
            <person name="Schuler M."/>
            <person name="Gloeckner F.O."/>
            <person name="Meyerdierks A."/>
            <person name="Gottschalk G."/>
            <person name="Amann R."/>
        </authorList>
    </citation>
    <scope>NUCLEOTIDE SEQUENCE [LARGE SCALE GENOMIC DNA]</scope>
    <source>
        <strain evidence="10">ATCC 43914 / DSM 3382 / HRM2</strain>
    </source>
</reference>
<evidence type="ECO:0000259" key="8">
    <source>
        <dbReference type="SMART" id="SM01005"/>
    </source>
</evidence>
<evidence type="ECO:0000256" key="4">
    <source>
        <dbReference type="ARBA" id="ARBA00023235"/>
    </source>
</evidence>
<dbReference type="GO" id="GO:0030632">
    <property type="term" value="P:D-alanine biosynthetic process"/>
    <property type="evidence" value="ECO:0007669"/>
    <property type="project" value="UniProtKB-UniRule"/>
</dbReference>
<dbReference type="GO" id="GO:0030170">
    <property type="term" value="F:pyridoxal phosphate binding"/>
    <property type="evidence" value="ECO:0007669"/>
    <property type="project" value="UniProtKB-UniRule"/>
</dbReference>
<dbReference type="PRINTS" id="PR00992">
    <property type="entry name" value="ALARACEMASE"/>
</dbReference>
<dbReference type="HOGENOM" id="CLU_028393_2_2_7"/>
<evidence type="ECO:0000313" key="10">
    <source>
        <dbReference type="Proteomes" id="UP000000442"/>
    </source>
</evidence>
<feature type="active site" description="Proton acceptor; specific for L-alanine" evidence="5">
    <location>
        <position position="279"/>
    </location>
</feature>
<feature type="domain" description="Alanine racemase C-terminal" evidence="8">
    <location>
        <begin position="258"/>
        <end position="386"/>
    </location>
</feature>
<dbReference type="InterPro" id="IPR009006">
    <property type="entry name" value="Ala_racemase/Decarboxylase_C"/>
</dbReference>